<evidence type="ECO:0008006" key="4">
    <source>
        <dbReference type="Google" id="ProtNLM"/>
    </source>
</evidence>
<dbReference type="RefSeq" id="WP_162318291.1">
    <property type="nucleotide sequence ID" value="NZ_JAHQXF010000002.1"/>
</dbReference>
<organism evidence="2 3">
    <name type="scientific">Haloarcula limicola</name>
    <dbReference type="NCBI Taxonomy" id="1429915"/>
    <lineage>
        <taxon>Archaea</taxon>
        <taxon>Methanobacteriati</taxon>
        <taxon>Methanobacteriota</taxon>
        <taxon>Stenosarchaea group</taxon>
        <taxon>Halobacteria</taxon>
        <taxon>Halobacteriales</taxon>
        <taxon>Haloarculaceae</taxon>
        <taxon>Haloarcula</taxon>
    </lineage>
</organism>
<dbReference type="EMBL" id="JAHQXF010000002">
    <property type="protein sequence ID" value="MBV0925465.1"/>
    <property type="molecule type" value="Genomic_DNA"/>
</dbReference>
<dbReference type="InterPro" id="IPR014729">
    <property type="entry name" value="Rossmann-like_a/b/a_fold"/>
</dbReference>
<gene>
    <name evidence="2" type="ORF">KTS45_14755</name>
</gene>
<dbReference type="InterPro" id="IPR029055">
    <property type="entry name" value="Ntn_hydrolases_N"/>
</dbReference>
<comment type="caution">
    <text evidence="2">The sequence shown here is derived from an EMBL/GenBank/DDBJ whole genome shotgun (WGS) entry which is preliminary data.</text>
</comment>
<sequence length="576" mass="66838">MVDVSIHLDEANPWVVHDGTYARGTAFVDDERHDAADLAARFGSTESKAEFRSALDDLNGYYAVVHRTSDEVYAAVDRDQSMPLYYGWADGSLYLGDDAHWIREQLGERPRDPLAEAEFQVTGYVTGGETLYPDLRQLQAGELLAVGDGRDTATRERYYRYQPSGSASGSEAEFLEQLDDVLVEAFERAIDFADGRTIVVPLSGGYDSRLIVLMLDYLGYDDVMAFSYGKSWDSEHKVSKKIANEVGIPWEYVEYTNDKWDDWFNSRRREDYYDFSYNFGALPGWANLAWPSVWELKKQGRIPDDAVFMPGHTAVSPSEHFPNNILETDRVGREKVVEFLTNVNYKLWDWDDERFDSMLDDRILREVGTDEYDDPDDAAKAIAEWYWQERQAKFITRDVDVYEFWGHEWWMPLWDQEFASVWQDIPLEYREDKALYRRYVENLYTEHTGVELGQAQETEMSSPIRRAHQWLYHSSLFDVVRPLYARGRYYMDPRGWPGAMSRKQFASLFTGRQRAFSFFGLEALDKMSFDPPANIDTPTDGKITIDWDAADSEPEPGEERRQRGRTTDREFPIEVS</sequence>
<evidence type="ECO:0000256" key="1">
    <source>
        <dbReference type="SAM" id="MobiDB-lite"/>
    </source>
</evidence>
<feature type="compositionally biased region" description="Basic and acidic residues" evidence="1">
    <location>
        <begin position="557"/>
        <end position="576"/>
    </location>
</feature>
<dbReference type="Gene3D" id="3.40.50.620">
    <property type="entry name" value="HUPs"/>
    <property type="match status" value="1"/>
</dbReference>
<name>A0A8J8C9G9_9EURY</name>
<dbReference type="AlphaFoldDB" id="A0A8J8C9G9"/>
<reference evidence="2 3" key="1">
    <citation type="submission" date="2021-06" db="EMBL/GenBank/DDBJ databases">
        <title>New haloarchaea isolates fom saline soil.</title>
        <authorList>
            <person name="Duran-Viseras A."/>
            <person name="Sanchez-Porro C.S."/>
            <person name="Ventosa A."/>
        </authorList>
    </citation>
    <scope>NUCLEOTIDE SEQUENCE [LARGE SCALE GENOMIC DNA]</scope>
    <source>
        <strain evidence="2 3">JCM 183640</strain>
    </source>
</reference>
<dbReference type="InterPro" id="IPR051786">
    <property type="entry name" value="ASN_synthetase/amidase"/>
</dbReference>
<dbReference type="SUPFAM" id="SSF56235">
    <property type="entry name" value="N-terminal nucleophile aminohydrolases (Ntn hydrolases)"/>
    <property type="match status" value="1"/>
</dbReference>
<dbReference type="Gene3D" id="3.60.20.10">
    <property type="entry name" value="Glutamine Phosphoribosylpyrophosphate, subunit 1, domain 1"/>
    <property type="match status" value="1"/>
</dbReference>
<dbReference type="SUPFAM" id="SSF52402">
    <property type="entry name" value="Adenine nucleotide alpha hydrolases-like"/>
    <property type="match status" value="1"/>
</dbReference>
<dbReference type="PANTHER" id="PTHR43284">
    <property type="entry name" value="ASPARAGINE SYNTHETASE (GLUTAMINE-HYDROLYZING)"/>
    <property type="match status" value="1"/>
</dbReference>
<dbReference type="OrthoDB" id="8692at2157"/>
<dbReference type="Proteomes" id="UP000766550">
    <property type="component" value="Unassembled WGS sequence"/>
</dbReference>
<evidence type="ECO:0000313" key="2">
    <source>
        <dbReference type="EMBL" id="MBV0925465.1"/>
    </source>
</evidence>
<dbReference type="PANTHER" id="PTHR43284:SF1">
    <property type="entry name" value="ASPARAGINE SYNTHETASE"/>
    <property type="match status" value="1"/>
</dbReference>
<proteinExistence type="predicted"/>
<protein>
    <recommendedName>
        <fullName evidence="4">Asparagine synthase</fullName>
    </recommendedName>
</protein>
<keyword evidence="3" id="KW-1185">Reference proteome</keyword>
<feature type="region of interest" description="Disordered" evidence="1">
    <location>
        <begin position="531"/>
        <end position="576"/>
    </location>
</feature>
<evidence type="ECO:0000313" key="3">
    <source>
        <dbReference type="Proteomes" id="UP000766550"/>
    </source>
</evidence>
<accession>A0A8J8C9G9</accession>